<accession>A0ABQ9IPB7</accession>
<evidence type="ECO:0000313" key="2">
    <source>
        <dbReference type="Proteomes" id="UP001159363"/>
    </source>
</evidence>
<dbReference type="EMBL" id="JARBHB010000001">
    <property type="protein sequence ID" value="KAJ8898485.1"/>
    <property type="molecule type" value="Genomic_DNA"/>
</dbReference>
<evidence type="ECO:0000313" key="1">
    <source>
        <dbReference type="EMBL" id="KAJ8898485.1"/>
    </source>
</evidence>
<gene>
    <name evidence="1" type="ORF">PR048_003845</name>
</gene>
<reference evidence="1 2" key="1">
    <citation type="submission" date="2023-02" db="EMBL/GenBank/DDBJ databases">
        <title>LHISI_Scaffold_Assembly.</title>
        <authorList>
            <person name="Stuart O.P."/>
            <person name="Cleave R."/>
            <person name="Magrath M.J.L."/>
            <person name="Mikheyev A.S."/>
        </authorList>
    </citation>
    <scope>NUCLEOTIDE SEQUENCE [LARGE SCALE GENOMIC DNA]</scope>
    <source>
        <strain evidence="1">Daus_M_001</strain>
        <tissue evidence="1">Leg muscle</tissue>
    </source>
</reference>
<protein>
    <recommendedName>
        <fullName evidence="3">Helitron helicase-like domain-containing protein</fullName>
    </recommendedName>
</protein>
<keyword evidence="2" id="KW-1185">Reference proteome</keyword>
<sequence length="498" mass="55469">MLPYLHAAGPINYSRTGHLYLQTMVTLESNISPQDLVCFIECVADTNEQYEYYRRNNTGQRNFRFSASTIDQRNEGPFTVVESIETFAGVSVLSCEQHVELWRTWQQRCVAHTERFTDWLRIYNPFGRSGEHLLSISSGLIADDSINCDSAHEVDIAAIDRMTRNNRTYADLQLKHKDKRKATPTDEIPSHSTVVIDGGDLLNRVIWPNVYTYKEAKAGHHAPQAAADADSLVIQTAIEEAKNGENVVAVEEDTDRLVLMIDLVPPSLNVYFMIHGTKLPSRKEFGSRVLQTNFGDIKNYVLFARAVSGCDTSSALYRVGKVKSFKKIEDSNIHKLVDLINATGISQDEVAAAGEAFMVCLYGGNKHDSLNRTHLKLYLRIIGCQFANQLCDPSVLPPTTAAAKEHSLRVYLQMQLWRGVPLSPSEWGCKIVNGEHTPVLTLQVAATEIIMKQIICNCISDCERSCSCQRAGPKYSPMFGHCEGNGCANATEVVDDNG</sequence>
<evidence type="ECO:0008006" key="3">
    <source>
        <dbReference type="Google" id="ProtNLM"/>
    </source>
</evidence>
<comment type="caution">
    <text evidence="1">The sequence shown here is derived from an EMBL/GenBank/DDBJ whole genome shotgun (WGS) entry which is preliminary data.</text>
</comment>
<proteinExistence type="predicted"/>
<name>A0ABQ9IPB7_9NEOP</name>
<organism evidence="1 2">
    <name type="scientific">Dryococelus australis</name>
    <dbReference type="NCBI Taxonomy" id="614101"/>
    <lineage>
        <taxon>Eukaryota</taxon>
        <taxon>Metazoa</taxon>
        <taxon>Ecdysozoa</taxon>
        <taxon>Arthropoda</taxon>
        <taxon>Hexapoda</taxon>
        <taxon>Insecta</taxon>
        <taxon>Pterygota</taxon>
        <taxon>Neoptera</taxon>
        <taxon>Polyneoptera</taxon>
        <taxon>Phasmatodea</taxon>
        <taxon>Verophasmatodea</taxon>
        <taxon>Anareolatae</taxon>
        <taxon>Phasmatidae</taxon>
        <taxon>Eurycanthinae</taxon>
        <taxon>Dryococelus</taxon>
    </lineage>
</organism>
<dbReference type="Proteomes" id="UP001159363">
    <property type="component" value="Chromosome 1"/>
</dbReference>